<feature type="compositionally biased region" description="Polar residues" evidence="1">
    <location>
        <begin position="104"/>
        <end position="116"/>
    </location>
</feature>
<accession>A0A7J7UPR7</accession>
<evidence type="ECO:0000256" key="1">
    <source>
        <dbReference type="SAM" id="MobiDB-lite"/>
    </source>
</evidence>
<comment type="caution">
    <text evidence="2">The sequence shown here is derived from an EMBL/GenBank/DDBJ whole genome shotgun (WGS) entry which is preliminary data.</text>
</comment>
<feature type="region of interest" description="Disordered" evidence="1">
    <location>
        <begin position="88"/>
        <end position="125"/>
    </location>
</feature>
<sequence length="125" mass="13927">MKGLFRIWRVVWNSGARIKGSFPSLSGIQDYRSEDVVCPLVGHSGFPQVFWEELSSTVLTPQEPKICVSPLGRGLGMTEQIAYHRCGWHGEGPSQKRQTRAQKEGTSNDGNPTTKSYGRKDVSLF</sequence>
<reference evidence="2 3" key="1">
    <citation type="journal article" date="2020" name="Nature">
        <title>Six reference-quality genomes reveal evolution of bat adaptations.</title>
        <authorList>
            <person name="Jebb D."/>
            <person name="Huang Z."/>
            <person name="Pippel M."/>
            <person name="Hughes G.M."/>
            <person name="Lavrichenko K."/>
            <person name="Devanna P."/>
            <person name="Winkler S."/>
            <person name="Jermiin L.S."/>
            <person name="Skirmuntt E.C."/>
            <person name="Katzourakis A."/>
            <person name="Burkitt-Gray L."/>
            <person name="Ray D.A."/>
            <person name="Sullivan K.A.M."/>
            <person name="Roscito J.G."/>
            <person name="Kirilenko B.M."/>
            <person name="Davalos L.M."/>
            <person name="Corthals A.P."/>
            <person name="Power M.L."/>
            <person name="Jones G."/>
            <person name="Ransome R.D."/>
            <person name="Dechmann D.K.N."/>
            <person name="Locatelli A.G."/>
            <person name="Puechmaille S.J."/>
            <person name="Fedrigo O."/>
            <person name="Jarvis E.D."/>
            <person name="Hiller M."/>
            <person name="Vernes S.C."/>
            <person name="Myers E.W."/>
            <person name="Teeling E.C."/>
        </authorList>
    </citation>
    <scope>NUCLEOTIDE SEQUENCE [LARGE SCALE GENOMIC DNA]</scope>
    <source>
        <strain evidence="2">MMyoMyo1</strain>
        <tissue evidence="2">Flight muscle</tissue>
    </source>
</reference>
<proteinExistence type="predicted"/>
<protein>
    <submittedName>
        <fullName evidence="2">Uncharacterized protein</fullName>
    </submittedName>
</protein>
<dbReference type="EMBL" id="JABWUV010000012">
    <property type="protein sequence ID" value="KAF6314792.1"/>
    <property type="molecule type" value="Genomic_DNA"/>
</dbReference>
<organism evidence="2 3">
    <name type="scientific">Myotis myotis</name>
    <name type="common">Greater mouse-eared bat</name>
    <name type="synonym">Vespertilio myotis</name>
    <dbReference type="NCBI Taxonomy" id="51298"/>
    <lineage>
        <taxon>Eukaryota</taxon>
        <taxon>Metazoa</taxon>
        <taxon>Chordata</taxon>
        <taxon>Craniata</taxon>
        <taxon>Vertebrata</taxon>
        <taxon>Euteleostomi</taxon>
        <taxon>Mammalia</taxon>
        <taxon>Eutheria</taxon>
        <taxon>Laurasiatheria</taxon>
        <taxon>Chiroptera</taxon>
        <taxon>Yangochiroptera</taxon>
        <taxon>Vespertilionidae</taxon>
        <taxon>Myotis</taxon>
    </lineage>
</organism>
<keyword evidence="3" id="KW-1185">Reference proteome</keyword>
<name>A0A7J7UPR7_MYOMY</name>
<dbReference type="AlphaFoldDB" id="A0A7J7UPR7"/>
<gene>
    <name evidence="2" type="ORF">mMyoMyo1_008586</name>
</gene>
<evidence type="ECO:0000313" key="2">
    <source>
        <dbReference type="EMBL" id="KAF6314792.1"/>
    </source>
</evidence>
<dbReference type="Proteomes" id="UP000527355">
    <property type="component" value="Unassembled WGS sequence"/>
</dbReference>
<evidence type="ECO:0000313" key="3">
    <source>
        <dbReference type="Proteomes" id="UP000527355"/>
    </source>
</evidence>